<comment type="caution">
    <text evidence="2">The sequence shown here is derived from an EMBL/GenBank/DDBJ whole genome shotgun (WGS) entry which is preliminary data.</text>
</comment>
<dbReference type="OrthoDB" id="9763405at2"/>
<dbReference type="PANTHER" id="PTHR33361:SF2">
    <property type="entry name" value="DUF885 DOMAIN-CONTAINING PROTEIN"/>
    <property type="match status" value="1"/>
</dbReference>
<dbReference type="InterPro" id="IPR010281">
    <property type="entry name" value="DUF885"/>
</dbReference>
<feature type="signal peptide" evidence="1">
    <location>
        <begin position="1"/>
        <end position="26"/>
    </location>
</feature>
<dbReference type="RefSeq" id="WP_111530072.1">
    <property type="nucleotide sequence ID" value="NZ_JBHRSG010000003.1"/>
</dbReference>
<keyword evidence="1" id="KW-0732">Signal</keyword>
<dbReference type="EMBL" id="QFYQ01000001">
    <property type="protein sequence ID" value="RAK56325.1"/>
    <property type="molecule type" value="Genomic_DNA"/>
</dbReference>
<name>A0A328APP2_9CAUL</name>
<dbReference type="Proteomes" id="UP000249254">
    <property type="component" value="Unassembled WGS sequence"/>
</dbReference>
<dbReference type="Pfam" id="PF05960">
    <property type="entry name" value="DUF885"/>
    <property type="match status" value="1"/>
</dbReference>
<gene>
    <name evidence="2" type="ORF">DJ017_11840</name>
</gene>
<proteinExistence type="predicted"/>
<dbReference type="PANTHER" id="PTHR33361">
    <property type="entry name" value="GLR0591 PROTEIN"/>
    <property type="match status" value="1"/>
</dbReference>
<feature type="chain" id="PRO_5016424298" evidence="1">
    <location>
        <begin position="27"/>
        <end position="615"/>
    </location>
</feature>
<sequence>MRRSYLLAAGSAVLALGVAAVLPAQAQQGTQPRLQGAAPAASEHARLTAFLDAEFAQELKLRPQLATRLGSKEGEDRLDDISEAGQLQRLEWRRASVARMKAQFDRAKLSPEAQASYDIWAFELTRAEASYRYRRYQPPFYSFLYSVHSELPNFLINTHVVQDAADMRAYAARLRALPAVLDTAIGESRKSTAMGVRAPRFEVERVISGSRTLITGAPFSEGPDSPLWADAKAKVGRLQAAGKVTPGEADALLADTRTALLGMRPAYERVIAWAEGELPKAPSGRVGAISLPGGAEWYATALKLNTTTDLTPEQVHQLGLSEVARIEHEQDLLARQAGFADREAYYADREKLYPPQPWTDALRADYLARANATIAHTRELLPKWFGLLPAYRVEVVREPSFSEVAGGAAHAAGPSPDGARPGRVYVHLLGVTDDPADVYNLMCHEGIPGHVLQGDIAVRQTGAPKFRRAYGYVAYQEGWALYTEALCKEMGVYPDVAADFMRLDAELFRAARLVVDTGIHAKGWTEDQAVDYMIKTGRRPPNQARSEVRRYITLPGQATGYKIGMLKILDLRHKAERELGPKFDIKAFHDLVVGSGSQPLTVLETRVNQWIADRR</sequence>
<reference evidence="3" key="1">
    <citation type="submission" date="2018-05" db="EMBL/GenBank/DDBJ databases">
        <authorList>
            <person name="Li X."/>
        </authorList>
    </citation>
    <scope>NUCLEOTIDE SEQUENCE [LARGE SCALE GENOMIC DNA]</scope>
    <source>
        <strain evidence="3">LX32</strain>
    </source>
</reference>
<organism evidence="2 3">
    <name type="scientific">Phenylobacterium soli</name>
    <dbReference type="NCBI Taxonomy" id="2170551"/>
    <lineage>
        <taxon>Bacteria</taxon>
        <taxon>Pseudomonadati</taxon>
        <taxon>Pseudomonadota</taxon>
        <taxon>Alphaproteobacteria</taxon>
        <taxon>Caulobacterales</taxon>
        <taxon>Caulobacteraceae</taxon>
        <taxon>Phenylobacterium</taxon>
    </lineage>
</organism>
<keyword evidence="3" id="KW-1185">Reference proteome</keyword>
<evidence type="ECO:0000256" key="1">
    <source>
        <dbReference type="SAM" id="SignalP"/>
    </source>
</evidence>
<accession>A0A328APP2</accession>
<protein>
    <submittedName>
        <fullName evidence="2">DUF885 domain-containing protein</fullName>
    </submittedName>
</protein>
<dbReference type="AlphaFoldDB" id="A0A328APP2"/>
<evidence type="ECO:0000313" key="3">
    <source>
        <dbReference type="Proteomes" id="UP000249254"/>
    </source>
</evidence>
<evidence type="ECO:0000313" key="2">
    <source>
        <dbReference type="EMBL" id="RAK56325.1"/>
    </source>
</evidence>